<keyword evidence="10" id="KW-1185">Reference proteome</keyword>
<name>E9I3X2_DAPPU</name>
<reference evidence="9 10" key="1">
    <citation type="journal article" date="2011" name="Science">
        <title>The ecoresponsive genome of Daphnia pulex.</title>
        <authorList>
            <person name="Colbourne J.K."/>
            <person name="Pfrender M.E."/>
            <person name="Gilbert D."/>
            <person name="Thomas W.K."/>
            <person name="Tucker A."/>
            <person name="Oakley T.H."/>
            <person name="Tokishita S."/>
            <person name="Aerts A."/>
            <person name="Arnold G.J."/>
            <person name="Basu M.K."/>
            <person name="Bauer D.J."/>
            <person name="Caceres C.E."/>
            <person name="Carmel L."/>
            <person name="Casola C."/>
            <person name="Choi J.H."/>
            <person name="Detter J.C."/>
            <person name="Dong Q."/>
            <person name="Dusheyko S."/>
            <person name="Eads B.D."/>
            <person name="Frohlich T."/>
            <person name="Geiler-Samerotte K.A."/>
            <person name="Gerlach D."/>
            <person name="Hatcher P."/>
            <person name="Jogdeo S."/>
            <person name="Krijgsveld J."/>
            <person name="Kriventseva E.V."/>
            <person name="Kultz D."/>
            <person name="Laforsch C."/>
            <person name="Lindquist E."/>
            <person name="Lopez J."/>
            <person name="Manak J.R."/>
            <person name="Muller J."/>
            <person name="Pangilinan J."/>
            <person name="Patwardhan R.P."/>
            <person name="Pitluck S."/>
            <person name="Pritham E.J."/>
            <person name="Rechtsteiner A."/>
            <person name="Rho M."/>
            <person name="Rogozin I.B."/>
            <person name="Sakarya O."/>
            <person name="Salamov A."/>
            <person name="Schaack S."/>
            <person name="Shapiro H."/>
            <person name="Shiga Y."/>
            <person name="Skalitzky C."/>
            <person name="Smith Z."/>
            <person name="Souvorov A."/>
            <person name="Sung W."/>
            <person name="Tang Z."/>
            <person name="Tsuchiya D."/>
            <person name="Tu H."/>
            <person name="Vos H."/>
            <person name="Wang M."/>
            <person name="Wolf Y.I."/>
            <person name="Yamagata H."/>
            <person name="Yamada T."/>
            <person name="Ye Y."/>
            <person name="Shaw J.R."/>
            <person name="Andrews J."/>
            <person name="Crease T.J."/>
            <person name="Tang H."/>
            <person name="Lucas S.M."/>
            <person name="Robertson H.M."/>
            <person name="Bork P."/>
            <person name="Koonin E.V."/>
            <person name="Zdobnov E.M."/>
            <person name="Grigoriev I.V."/>
            <person name="Lynch M."/>
            <person name="Boore J.L."/>
        </authorList>
    </citation>
    <scope>NUCLEOTIDE SEQUENCE [LARGE SCALE GENOMIC DNA]</scope>
</reference>
<comment type="catalytic activity">
    <reaction evidence="7">
        <text>L-cysteinyl-[protein] + hexadecanoyl-CoA = S-hexadecanoyl-L-cysteinyl-[protein] + CoA</text>
        <dbReference type="Rhea" id="RHEA:36683"/>
        <dbReference type="Rhea" id="RHEA-COMP:10131"/>
        <dbReference type="Rhea" id="RHEA-COMP:11032"/>
        <dbReference type="ChEBI" id="CHEBI:29950"/>
        <dbReference type="ChEBI" id="CHEBI:57287"/>
        <dbReference type="ChEBI" id="CHEBI:57379"/>
        <dbReference type="ChEBI" id="CHEBI:74151"/>
        <dbReference type="EC" id="2.3.1.225"/>
    </reaction>
</comment>
<organism evidence="9 10">
    <name type="scientific">Daphnia pulex</name>
    <name type="common">Water flea</name>
    <dbReference type="NCBI Taxonomy" id="6669"/>
    <lineage>
        <taxon>Eukaryota</taxon>
        <taxon>Metazoa</taxon>
        <taxon>Ecdysozoa</taxon>
        <taxon>Arthropoda</taxon>
        <taxon>Crustacea</taxon>
        <taxon>Branchiopoda</taxon>
        <taxon>Diplostraca</taxon>
        <taxon>Cladocera</taxon>
        <taxon>Anomopoda</taxon>
        <taxon>Daphniidae</taxon>
        <taxon>Daphnia</taxon>
    </lineage>
</organism>
<protein>
    <recommendedName>
        <fullName evidence="7">Palmitoyltransferase</fullName>
        <ecNumber evidence="7">2.3.1.225</ecNumber>
    </recommendedName>
</protein>
<feature type="transmembrane region" description="Helical" evidence="7">
    <location>
        <begin position="31"/>
        <end position="53"/>
    </location>
</feature>
<feature type="non-terminal residue" evidence="9">
    <location>
        <position position="1"/>
    </location>
</feature>
<dbReference type="OrthoDB" id="430659at2759"/>
<dbReference type="HOGENOM" id="CLU_018741_5_1_1"/>
<accession>E9I3X2</accession>
<evidence type="ECO:0000256" key="3">
    <source>
        <dbReference type="ARBA" id="ARBA00022692"/>
    </source>
</evidence>
<dbReference type="InterPro" id="IPR001594">
    <property type="entry name" value="Palmitoyltrfase_DHHC"/>
</dbReference>
<proteinExistence type="inferred from homology"/>
<comment type="subcellular location">
    <subcellularLocation>
        <location evidence="1">Membrane</location>
        <topology evidence="1">Multi-pass membrane protein</topology>
    </subcellularLocation>
</comment>
<dbReference type="EMBL" id="GL734798">
    <property type="protein sequence ID" value="EFX61308.1"/>
    <property type="molecule type" value="Genomic_DNA"/>
</dbReference>
<evidence type="ECO:0000256" key="4">
    <source>
        <dbReference type="ARBA" id="ARBA00022989"/>
    </source>
</evidence>
<dbReference type="Proteomes" id="UP000000305">
    <property type="component" value="Unassembled WGS sequence"/>
</dbReference>
<gene>
    <name evidence="9" type="ORF">DAPPUDRAFT_18257</name>
</gene>
<dbReference type="GO" id="GO:0019706">
    <property type="term" value="F:protein-cysteine S-palmitoyltransferase activity"/>
    <property type="evidence" value="ECO:0007669"/>
    <property type="project" value="UniProtKB-EC"/>
</dbReference>
<evidence type="ECO:0000256" key="5">
    <source>
        <dbReference type="ARBA" id="ARBA00023136"/>
    </source>
</evidence>
<evidence type="ECO:0000256" key="2">
    <source>
        <dbReference type="ARBA" id="ARBA00022679"/>
    </source>
</evidence>
<dbReference type="GO" id="GO:0016020">
    <property type="term" value="C:membrane"/>
    <property type="evidence" value="ECO:0007669"/>
    <property type="project" value="UniProtKB-SubCell"/>
</dbReference>
<evidence type="ECO:0000256" key="1">
    <source>
        <dbReference type="ARBA" id="ARBA00004141"/>
    </source>
</evidence>
<dbReference type="AlphaFoldDB" id="E9I3X2"/>
<keyword evidence="3 7" id="KW-0812">Transmembrane</keyword>
<dbReference type="InterPro" id="IPR039859">
    <property type="entry name" value="PFA4/ZDH16/20/ERF2-like"/>
</dbReference>
<comment type="domain">
    <text evidence="7">The DHHC domain is required for palmitoyltransferase activity.</text>
</comment>
<keyword evidence="6 7" id="KW-0012">Acyltransferase</keyword>
<dbReference type="PhylomeDB" id="E9I3X2"/>
<dbReference type="EC" id="2.3.1.225" evidence="7"/>
<dbReference type="eggNOG" id="KOG1311">
    <property type="taxonomic scope" value="Eukaryota"/>
</dbReference>
<evidence type="ECO:0000256" key="6">
    <source>
        <dbReference type="ARBA" id="ARBA00023315"/>
    </source>
</evidence>
<dbReference type="OMA" id="ITTHEWV"/>
<feature type="transmembrane region" description="Helical" evidence="7">
    <location>
        <begin position="73"/>
        <end position="95"/>
    </location>
</feature>
<keyword evidence="4 7" id="KW-1133">Transmembrane helix</keyword>
<dbReference type="Pfam" id="PF01529">
    <property type="entry name" value="DHHC"/>
    <property type="match status" value="1"/>
</dbReference>
<feature type="non-terminal residue" evidence="9">
    <location>
        <position position="114"/>
    </location>
</feature>
<dbReference type="STRING" id="6669.E9I3X2"/>
<sequence>HCDICGVCIEKMDHHCPWLGTCIGKKNYKQFLLFLLSLFVEFAIVFAMCIMIMNNNQIKRVSIDIGTTLRTYPFSIILAILVVPFMIFAAAMLGLHSYLVMKNLTTREYLGDKW</sequence>
<dbReference type="InParanoid" id="E9I3X2"/>
<evidence type="ECO:0000256" key="7">
    <source>
        <dbReference type="RuleBase" id="RU079119"/>
    </source>
</evidence>
<comment type="similarity">
    <text evidence="7">Belongs to the DHHC palmitoyltransferase family.</text>
</comment>
<evidence type="ECO:0000313" key="9">
    <source>
        <dbReference type="EMBL" id="EFX61308.1"/>
    </source>
</evidence>
<dbReference type="KEGG" id="dpx:DAPPUDRAFT_18257"/>
<dbReference type="PROSITE" id="PS50216">
    <property type="entry name" value="DHHC"/>
    <property type="match status" value="1"/>
</dbReference>
<dbReference type="PANTHER" id="PTHR22883">
    <property type="entry name" value="ZINC FINGER DHHC DOMAIN CONTAINING PROTEIN"/>
    <property type="match status" value="1"/>
</dbReference>
<evidence type="ECO:0000259" key="8">
    <source>
        <dbReference type="Pfam" id="PF01529"/>
    </source>
</evidence>
<keyword evidence="5 7" id="KW-0472">Membrane</keyword>
<feature type="domain" description="Palmitoyltransferase DHHC" evidence="8">
    <location>
        <begin position="1"/>
        <end position="110"/>
    </location>
</feature>
<evidence type="ECO:0000313" key="10">
    <source>
        <dbReference type="Proteomes" id="UP000000305"/>
    </source>
</evidence>
<keyword evidence="2 7" id="KW-0808">Transferase</keyword>